<evidence type="ECO:0000259" key="2">
    <source>
        <dbReference type="PROSITE" id="PS50006"/>
    </source>
</evidence>
<comment type="caution">
    <text evidence="3">The sequence shown here is derived from an EMBL/GenBank/DDBJ whole genome shotgun (WGS) entry which is preliminary data.</text>
</comment>
<dbReference type="InterPro" id="IPR000253">
    <property type="entry name" value="FHA_dom"/>
</dbReference>
<accession>A0A9P8LH92</accession>
<dbReference type="EMBL" id="JAGHQM010000104">
    <property type="protein sequence ID" value="KAH0565355.1"/>
    <property type="molecule type" value="Genomic_DNA"/>
</dbReference>
<feature type="compositionally biased region" description="Low complexity" evidence="1">
    <location>
        <begin position="258"/>
        <end position="269"/>
    </location>
</feature>
<dbReference type="SUPFAM" id="SSF49879">
    <property type="entry name" value="SMAD/FHA domain"/>
    <property type="match status" value="1"/>
</dbReference>
<keyword evidence="4" id="KW-1185">Reference proteome</keyword>
<feature type="region of interest" description="Disordered" evidence="1">
    <location>
        <begin position="1"/>
        <end position="34"/>
    </location>
</feature>
<dbReference type="CDD" id="cd22699">
    <property type="entry name" value="FHA_PLM2-like"/>
    <property type="match status" value="1"/>
</dbReference>
<sequence length="444" mass="48680">MPSSSVGFIPSSPPELQPARPTLQRTQSTVSERAPLSTVPTITLSENGDPVVMGRSSTSCDYALRGNSLISRIHARVRYIPAPSVMESNKIEIHCVGYNGMTVHCRGRAWKMAEDERFISDEEHVEIMLDIQNSRVSVAWPVCERKRSPPDSDSTWYEESSPRQAMDTLPSSGGAIGSSPLRHGARLRSPVSPSPAGHAHFPTSSTFLPSEPEEDQNAIAIYEDEDVSDDDQDDQELPGPAELSRKGSELTNDEDDYQSSSELSEPQSEFLDHNEENDPIIHAFGPSGENILPRMASLPTGASPDRSPIGSQTSLHVAASEEDDKPDNDALANHIINQLAFSRTQSTPMSTLLANLPSEFKRHSSSWNERNLKDILTSALCIGEISREGKDAAGKALENEFYYVPEKDVDQDRRAAIVEALGKPSLRSCRKQHKVGLVDPQNLS</sequence>
<feature type="region of interest" description="Disordered" evidence="1">
    <location>
        <begin position="226"/>
        <end position="327"/>
    </location>
</feature>
<evidence type="ECO:0000313" key="3">
    <source>
        <dbReference type="EMBL" id="KAH0565355.1"/>
    </source>
</evidence>
<name>A0A9P8LH92_9PEZI</name>
<dbReference type="InterPro" id="IPR008984">
    <property type="entry name" value="SMAD_FHA_dom_sf"/>
</dbReference>
<gene>
    <name evidence="3" type="ORF">GP486_001256</name>
</gene>
<dbReference type="AlphaFoldDB" id="A0A9P8LH92"/>
<protein>
    <recommendedName>
        <fullName evidence="2">FHA domain-containing protein</fullName>
    </recommendedName>
</protein>
<feature type="compositionally biased region" description="Acidic residues" evidence="1">
    <location>
        <begin position="226"/>
        <end position="236"/>
    </location>
</feature>
<proteinExistence type="predicted"/>
<evidence type="ECO:0000256" key="1">
    <source>
        <dbReference type="SAM" id="MobiDB-lite"/>
    </source>
</evidence>
<dbReference type="Proteomes" id="UP000750711">
    <property type="component" value="Unassembled WGS sequence"/>
</dbReference>
<reference evidence="3" key="1">
    <citation type="submission" date="2021-03" db="EMBL/GenBank/DDBJ databases">
        <title>Comparative genomics and phylogenomic investigation of the class Geoglossomycetes provide insights into ecological specialization and systematics.</title>
        <authorList>
            <person name="Melie T."/>
            <person name="Pirro S."/>
            <person name="Miller A.N."/>
            <person name="Quandt A."/>
        </authorList>
    </citation>
    <scope>NUCLEOTIDE SEQUENCE</scope>
    <source>
        <strain evidence="3">CAQ_001_2017</strain>
    </source>
</reference>
<dbReference type="Gene3D" id="2.60.200.20">
    <property type="match status" value="1"/>
</dbReference>
<dbReference type="PROSITE" id="PS50006">
    <property type="entry name" value="FHA_DOMAIN"/>
    <property type="match status" value="1"/>
</dbReference>
<evidence type="ECO:0000313" key="4">
    <source>
        <dbReference type="Proteomes" id="UP000750711"/>
    </source>
</evidence>
<feature type="domain" description="FHA" evidence="2">
    <location>
        <begin position="51"/>
        <end position="104"/>
    </location>
</feature>
<feature type="region of interest" description="Disordered" evidence="1">
    <location>
        <begin position="144"/>
        <end position="211"/>
    </location>
</feature>
<organism evidence="3 4">
    <name type="scientific">Trichoglossum hirsutum</name>
    <dbReference type="NCBI Taxonomy" id="265104"/>
    <lineage>
        <taxon>Eukaryota</taxon>
        <taxon>Fungi</taxon>
        <taxon>Dikarya</taxon>
        <taxon>Ascomycota</taxon>
        <taxon>Pezizomycotina</taxon>
        <taxon>Geoglossomycetes</taxon>
        <taxon>Geoglossales</taxon>
        <taxon>Geoglossaceae</taxon>
        <taxon>Trichoglossum</taxon>
    </lineage>
</organism>